<feature type="non-terminal residue" evidence="2">
    <location>
        <position position="1"/>
    </location>
</feature>
<dbReference type="AlphaFoldDB" id="X1IQW5"/>
<feature type="compositionally biased region" description="Polar residues" evidence="1">
    <location>
        <begin position="15"/>
        <end position="29"/>
    </location>
</feature>
<feature type="compositionally biased region" description="Basic and acidic residues" evidence="1">
    <location>
        <begin position="1"/>
        <end position="14"/>
    </location>
</feature>
<sequence length="29" mass="3235">HLTDGDDEGWKTEFNENTQTVGCGNTRPI</sequence>
<protein>
    <submittedName>
        <fullName evidence="2">Uncharacterized protein</fullName>
    </submittedName>
</protein>
<comment type="caution">
    <text evidence="2">The sequence shown here is derived from an EMBL/GenBank/DDBJ whole genome shotgun (WGS) entry which is preliminary data.</text>
</comment>
<reference evidence="2" key="1">
    <citation type="journal article" date="2014" name="Front. Microbiol.">
        <title>High frequency of phylogenetically diverse reductive dehalogenase-homologous genes in deep subseafloor sedimentary metagenomes.</title>
        <authorList>
            <person name="Kawai M."/>
            <person name="Futagami T."/>
            <person name="Toyoda A."/>
            <person name="Takaki Y."/>
            <person name="Nishi S."/>
            <person name="Hori S."/>
            <person name="Arai W."/>
            <person name="Tsubouchi T."/>
            <person name="Morono Y."/>
            <person name="Uchiyama I."/>
            <person name="Ito T."/>
            <person name="Fujiyama A."/>
            <person name="Inagaki F."/>
            <person name="Takami H."/>
        </authorList>
    </citation>
    <scope>NUCLEOTIDE SEQUENCE</scope>
    <source>
        <strain evidence="2">Expedition CK06-06</strain>
    </source>
</reference>
<name>X1IQW5_9ZZZZ</name>
<evidence type="ECO:0000256" key="1">
    <source>
        <dbReference type="SAM" id="MobiDB-lite"/>
    </source>
</evidence>
<dbReference type="EMBL" id="BARU01031170">
    <property type="protein sequence ID" value="GAH71645.1"/>
    <property type="molecule type" value="Genomic_DNA"/>
</dbReference>
<feature type="region of interest" description="Disordered" evidence="1">
    <location>
        <begin position="1"/>
        <end position="29"/>
    </location>
</feature>
<accession>X1IQW5</accession>
<gene>
    <name evidence="2" type="ORF">S03H2_49342</name>
</gene>
<evidence type="ECO:0000313" key="2">
    <source>
        <dbReference type="EMBL" id="GAH71645.1"/>
    </source>
</evidence>
<organism evidence="2">
    <name type="scientific">marine sediment metagenome</name>
    <dbReference type="NCBI Taxonomy" id="412755"/>
    <lineage>
        <taxon>unclassified sequences</taxon>
        <taxon>metagenomes</taxon>
        <taxon>ecological metagenomes</taxon>
    </lineage>
</organism>
<proteinExistence type="predicted"/>